<dbReference type="EMBL" id="JFHD01000018">
    <property type="protein sequence ID" value="KDR28445.1"/>
    <property type="molecule type" value="Genomic_DNA"/>
</dbReference>
<dbReference type="PROSITE" id="PS51898">
    <property type="entry name" value="TYR_RECOMBINASE"/>
    <property type="match status" value="1"/>
</dbReference>
<evidence type="ECO:0000256" key="1">
    <source>
        <dbReference type="ARBA" id="ARBA00022908"/>
    </source>
</evidence>
<dbReference type="Pfam" id="PF00589">
    <property type="entry name" value="Phage_integrase"/>
    <property type="match status" value="1"/>
</dbReference>
<dbReference type="InterPro" id="IPR011010">
    <property type="entry name" value="DNA_brk_join_enz"/>
</dbReference>
<dbReference type="InterPro" id="IPR050090">
    <property type="entry name" value="Tyrosine_recombinase_XerCD"/>
</dbReference>
<gene>
    <name evidence="4" type="ORF">BG60_10835</name>
</gene>
<dbReference type="Proteomes" id="UP000027451">
    <property type="component" value="Unassembled WGS sequence"/>
</dbReference>
<dbReference type="PANTHER" id="PTHR30349:SF64">
    <property type="entry name" value="PROPHAGE INTEGRASE INTD-RELATED"/>
    <property type="match status" value="1"/>
</dbReference>
<accession>A0A656QH91</accession>
<evidence type="ECO:0000313" key="4">
    <source>
        <dbReference type="EMBL" id="KDR28445.1"/>
    </source>
</evidence>
<dbReference type="AlphaFoldDB" id="A0A656QH91"/>
<dbReference type="Gene3D" id="1.10.443.10">
    <property type="entry name" value="Intergrase catalytic core"/>
    <property type="match status" value="1"/>
</dbReference>
<evidence type="ECO:0000313" key="5">
    <source>
        <dbReference type="Proteomes" id="UP000027451"/>
    </source>
</evidence>
<dbReference type="GO" id="GO:0015074">
    <property type="term" value="P:DNA integration"/>
    <property type="evidence" value="ECO:0007669"/>
    <property type="project" value="UniProtKB-KW"/>
</dbReference>
<comment type="caution">
    <text evidence="4">The sequence shown here is derived from an EMBL/GenBank/DDBJ whole genome shotgun (WGS) entry which is preliminary data.</text>
</comment>
<organism evidence="4 5">
    <name type="scientific">Caballeronia zhejiangensis</name>
    <dbReference type="NCBI Taxonomy" id="871203"/>
    <lineage>
        <taxon>Bacteria</taxon>
        <taxon>Pseudomonadati</taxon>
        <taxon>Pseudomonadota</taxon>
        <taxon>Betaproteobacteria</taxon>
        <taxon>Burkholderiales</taxon>
        <taxon>Burkholderiaceae</taxon>
        <taxon>Caballeronia</taxon>
    </lineage>
</organism>
<dbReference type="InterPro" id="IPR013762">
    <property type="entry name" value="Integrase-like_cat_sf"/>
</dbReference>
<dbReference type="PANTHER" id="PTHR30349">
    <property type="entry name" value="PHAGE INTEGRASE-RELATED"/>
    <property type="match status" value="1"/>
</dbReference>
<feature type="domain" description="Tyr recombinase" evidence="3">
    <location>
        <begin position="18"/>
        <end position="219"/>
    </location>
</feature>
<keyword evidence="5" id="KW-1185">Reference proteome</keyword>
<keyword evidence="1" id="KW-0229">DNA integration</keyword>
<proteinExistence type="predicted"/>
<dbReference type="InterPro" id="IPR002104">
    <property type="entry name" value="Integrase_catalytic"/>
</dbReference>
<dbReference type="SUPFAM" id="SSF56349">
    <property type="entry name" value="DNA breaking-rejoining enzymes"/>
    <property type="match status" value="1"/>
</dbReference>
<name>A0A656QH91_9BURK</name>
<dbReference type="GO" id="GO:0003677">
    <property type="term" value="F:DNA binding"/>
    <property type="evidence" value="ECO:0007669"/>
    <property type="project" value="InterPro"/>
</dbReference>
<evidence type="ECO:0000256" key="2">
    <source>
        <dbReference type="ARBA" id="ARBA00023172"/>
    </source>
</evidence>
<evidence type="ECO:0000259" key="3">
    <source>
        <dbReference type="PROSITE" id="PS51898"/>
    </source>
</evidence>
<sequence length="231" mass="26125">MLEGNPVNACSRRVTGQRIPYLFSLDDAKRLLEAARGMRTRPKAPHRALVYEMVFALLYGLGLRVGEVTRLLVGDVDFQSAMLSVRDTKFYKSRLVPFGPRMGERLARYVDRRFGPRPDPEAPLFTFTKRGAIHEGTISLTFHSLLPHLELNIPSGVCTPRLHDLRHAFAVGTLLRWYRSGIDPNSRLIHLSTFLGHADPASTAVYLTITEELLHEADRRFRMFVPGGEQS</sequence>
<reference evidence="4 5" key="1">
    <citation type="submission" date="2014-03" db="EMBL/GenBank/DDBJ databases">
        <title>Draft Genome Sequences of Four Burkholderia Strains.</title>
        <authorList>
            <person name="Liu X.Y."/>
            <person name="Li C.X."/>
            <person name="Xu J.H."/>
        </authorList>
    </citation>
    <scope>NUCLEOTIDE SEQUENCE [LARGE SCALE GENOMIC DNA]</scope>
    <source>
        <strain evidence="4 5">OP-1</strain>
    </source>
</reference>
<keyword evidence="2" id="KW-0233">DNA recombination</keyword>
<protein>
    <submittedName>
        <fullName evidence="4">Integrase</fullName>
    </submittedName>
</protein>
<dbReference type="GO" id="GO:0006310">
    <property type="term" value="P:DNA recombination"/>
    <property type="evidence" value="ECO:0007669"/>
    <property type="project" value="UniProtKB-KW"/>
</dbReference>